<evidence type="ECO:0000256" key="1">
    <source>
        <dbReference type="SAM" id="MobiDB-lite"/>
    </source>
</evidence>
<feature type="region of interest" description="Disordered" evidence="1">
    <location>
        <begin position="66"/>
        <end position="86"/>
    </location>
</feature>
<reference evidence="2" key="1">
    <citation type="submission" date="2023-03" db="EMBL/GenBank/DDBJ databases">
        <title>Electrophorus voltai genome.</title>
        <authorList>
            <person name="Bian C."/>
        </authorList>
    </citation>
    <scope>NUCLEOTIDE SEQUENCE</scope>
    <source>
        <strain evidence="2">CB-2022</strain>
        <tissue evidence="2">Muscle</tissue>
    </source>
</reference>
<gene>
    <name evidence="2" type="ORF">P4O66_010985</name>
</gene>
<name>A0AAD8Z7S6_9TELE</name>
<proteinExistence type="predicted"/>
<dbReference type="EMBL" id="JAROKS010000017">
    <property type="protein sequence ID" value="KAK1794077.1"/>
    <property type="molecule type" value="Genomic_DNA"/>
</dbReference>
<accession>A0AAD8Z7S6</accession>
<protein>
    <submittedName>
        <fullName evidence="2">Uncharacterized protein</fullName>
    </submittedName>
</protein>
<evidence type="ECO:0000313" key="2">
    <source>
        <dbReference type="EMBL" id="KAK1794077.1"/>
    </source>
</evidence>
<sequence length="86" mass="9566">CYLPGKIPMDPEKVTSVLDLPTQVTEIPRVSSQPSSPRIMLPQTFLHWITGLATVPGPGRRHKFSYTVPSNDNRGLPPMFRPGQKV</sequence>
<dbReference type="Proteomes" id="UP001239994">
    <property type="component" value="Unassembled WGS sequence"/>
</dbReference>
<evidence type="ECO:0000313" key="3">
    <source>
        <dbReference type="Proteomes" id="UP001239994"/>
    </source>
</evidence>
<organism evidence="2 3">
    <name type="scientific">Electrophorus voltai</name>
    <dbReference type="NCBI Taxonomy" id="2609070"/>
    <lineage>
        <taxon>Eukaryota</taxon>
        <taxon>Metazoa</taxon>
        <taxon>Chordata</taxon>
        <taxon>Craniata</taxon>
        <taxon>Vertebrata</taxon>
        <taxon>Euteleostomi</taxon>
        <taxon>Actinopterygii</taxon>
        <taxon>Neopterygii</taxon>
        <taxon>Teleostei</taxon>
        <taxon>Ostariophysi</taxon>
        <taxon>Gymnotiformes</taxon>
        <taxon>Gymnotoidei</taxon>
        <taxon>Gymnotidae</taxon>
        <taxon>Electrophorus</taxon>
    </lineage>
</organism>
<dbReference type="AlphaFoldDB" id="A0AAD8Z7S6"/>
<feature type="non-terminal residue" evidence="2">
    <location>
        <position position="1"/>
    </location>
</feature>
<keyword evidence="3" id="KW-1185">Reference proteome</keyword>
<comment type="caution">
    <text evidence="2">The sequence shown here is derived from an EMBL/GenBank/DDBJ whole genome shotgun (WGS) entry which is preliminary data.</text>
</comment>